<feature type="domain" description="VWFC" evidence="4">
    <location>
        <begin position="145"/>
        <end position="207"/>
    </location>
</feature>
<dbReference type="GO" id="GO:0005576">
    <property type="term" value="C:extracellular region"/>
    <property type="evidence" value="ECO:0007669"/>
    <property type="project" value="UniProtKB-SubCell"/>
</dbReference>
<evidence type="ECO:0000256" key="1">
    <source>
        <dbReference type="ARBA" id="ARBA00004613"/>
    </source>
</evidence>
<feature type="domain" description="VWFD" evidence="5">
    <location>
        <begin position="359"/>
        <end position="536"/>
    </location>
</feature>
<gene>
    <name evidence="6" type="ORF">QR98_0104420</name>
</gene>
<keyword evidence="2" id="KW-0964">Secreted</keyword>
<evidence type="ECO:0000256" key="3">
    <source>
        <dbReference type="ARBA" id="ARBA00022729"/>
    </source>
</evidence>
<organism evidence="6 7">
    <name type="scientific">Sarcoptes scabiei</name>
    <name type="common">Itch mite</name>
    <name type="synonym">Acarus scabiei</name>
    <dbReference type="NCBI Taxonomy" id="52283"/>
    <lineage>
        <taxon>Eukaryota</taxon>
        <taxon>Metazoa</taxon>
        <taxon>Ecdysozoa</taxon>
        <taxon>Arthropoda</taxon>
        <taxon>Chelicerata</taxon>
        <taxon>Arachnida</taxon>
        <taxon>Acari</taxon>
        <taxon>Acariformes</taxon>
        <taxon>Sarcoptiformes</taxon>
        <taxon>Astigmata</taxon>
        <taxon>Psoroptidia</taxon>
        <taxon>Sarcoptoidea</taxon>
        <taxon>Sarcoptidae</taxon>
        <taxon>Sarcoptinae</taxon>
        <taxon>Sarcoptes</taxon>
    </lineage>
</organism>
<dbReference type="PROSITE" id="PS50184">
    <property type="entry name" value="VWFC_2"/>
    <property type="match status" value="2"/>
</dbReference>
<accession>A0A132AMI5</accession>
<dbReference type="InterPro" id="IPR052424">
    <property type="entry name" value="Kielin_Chordin-BMP_Reg"/>
</dbReference>
<dbReference type="InterPro" id="IPR001846">
    <property type="entry name" value="VWF_type-D"/>
</dbReference>
<evidence type="ECO:0000256" key="2">
    <source>
        <dbReference type="ARBA" id="ARBA00022525"/>
    </source>
</evidence>
<dbReference type="InterPro" id="IPR001007">
    <property type="entry name" value="VWF_dom"/>
</dbReference>
<dbReference type="Pfam" id="PF00093">
    <property type="entry name" value="VWC"/>
    <property type="match status" value="2"/>
</dbReference>
<dbReference type="Proteomes" id="UP000616769">
    <property type="component" value="Unassembled WGS sequence"/>
</dbReference>
<dbReference type="PROSITE" id="PS01208">
    <property type="entry name" value="VWFC_1"/>
    <property type="match status" value="1"/>
</dbReference>
<dbReference type="SUPFAM" id="SSF57603">
    <property type="entry name" value="FnI-like domain"/>
    <property type="match status" value="3"/>
</dbReference>
<name>A0A132AMI5_SARSC</name>
<dbReference type="AlphaFoldDB" id="A0A132AMI5"/>
<dbReference type="VEuPathDB" id="VectorBase:SSCA010000"/>
<dbReference type="SMART" id="SM00216">
    <property type="entry name" value="VWD"/>
    <property type="match status" value="1"/>
</dbReference>
<comment type="subcellular location">
    <subcellularLocation>
        <location evidence="1">Secreted</location>
    </subcellularLocation>
</comment>
<proteinExistence type="predicted"/>
<dbReference type="PANTHER" id="PTHR46698">
    <property type="entry name" value="CROSSVEINLESS 2"/>
    <property type="match status" value="1"/>
</dbReference>
<feature type="domain" description="VWFC" evidence="4">
    <location>
        <begin position="222"/>
        <end position="287"/>
    </location>
</feature>
<dbReference type="Pfam" id="PF00094">
    <property type="entry name" value="VWD"/>
    <property type="match status" value="1"/>
</dbReference>
<evidence type="ECO:0000313" key="6">
    <source>
        <dbReference type="EMBL" id="KPM11865.1"/>
    </source>
</evidence>
<evidence type="ECO:0000259" key="4">
    <source>
        <dbReference type="PROSITE" id="PS50184"/>
    </source>
</evidence>
<evidence type="ECO:0000259" key="5">
    <source>
        <dbReference type="PROSITE" id="PS51233"/>
    </source>
</evidence>
<evidence type="ECO:0000313" key="7">
    <source>
        <dbReference type="Proteomes" id="UP000616769"/>
    </source>
</evidence>
<dbReference type="Gene3D" id="6.20.200.20">
    <property type="match status" value="3"/>
</dbReference>
<dbReference type="EMBL" id="JXLN01018145">
    <property type="protein sequence ID" value="KPM11865.1"/>
    <property type="molecule type" value="Genomic_DNA"/>
</dbReference>
<dbReference type="PROSITE" id="PS51233">
    <property type="entry name" value="VWFD"/>
    <property type="match status" value="1"/>
</dbReference>
<sequence>MILLSIIWIDLIGLTSSLPNSFLQGNKITCNEEGKIVTIPFLKSDPCITCMCINNEIDCFKNTCSQTINCYHYHQSNHSTNQCCRECLHCRIDSLDRVLQNGETFVDPIDPCRQLYCHSGTLTIVKTECYVPCEKPYRLMGQCCPSCNACPRNVHDGDEIAHYSNDTCIRCYCFKGQVICHRRICPVLPCPVSKQIRSKNSCCPRCSISSQDEIRSNSFAKNSCVFGEKIYHHLEQFKADDCTKCECKVDKIRDNSTNHCQREICPPLSCPPSERISKRGECCPRCQSPRVKKEMETDCIYKQIHLRDGDWTDSCRCRCVHGKIDCNHNQCPRDFVCPLGHKKVRIDGECCESCVPDDGKCRIIDSMTNITTYDGHNYFLNGQCNYILSKDCESNRFSVHLLNKFHNATRNFGENFRTISLMIRLESTKIMLNPRGKIRVNRTLIRLPYLQMGQFSIVKSNNQIKLHAMLGIDITWQRNQSFEISLKDHFRERTCGLCGNFNSDSNDEFQTRNSKRLVRLEQFLDSFQVGKNIFCPKIRSNLRDNEKLKQIQICPEVVDQQTINRTIRICNRTRKRIGYCGIDDLAYQQCLDDMCQCHNNKQCQCYAIERYFKSCSESNRRNSSESNRRAFHLPSICKSYECPPGSEFIFCSFECKKTCQNYAMLEQNDPKARPAMRNQCKLEQCRSDCECIGNRVWHKGQCIPDFMCPQ</sequence>
<reference evidence="6 7" key="1">
    <citation type="journal article" date="2015" name="Parasit. Vectors">
        <title>Draft genome of the scabies mite.</title>
        <authorList>
            <person name="Rider S.D.Jr."/>
            <person name="Morgan M.S."/>
            <person name="Arlian L.G."/>
        </authorList>
    </citation>
    <scope>NUCLEOTIDE SEQUENCE [LARGE SCALE GENOMIC DNA]</scope>
    <source>
        <strain evidence="6">Arlian Lab</strain>
    </source>
</reference>
<protein>
    <submittedName>
        <fullName evidence="6">BMP-binding endothelial regulator protein-like protein</fullName>
    </submittedName>
</protein>
<comment type="caution">
    <text evidence="6">The sequence shown here is derived from an EMBL/GenBank/DDBJ whole genome shotgun (WGS) entry which is preliminary data.</text>
</comment>
<dbReference type="SMART" id="SM00214">
    <property type="entry name" value="VWC"/>
    <property type="match status" value="5"/>
</dbReference>
<keyword evidence="3" id="KW-0732">Signal</keyword>
<dbReference type="OrthoDB" id="6019304at2759"/>
<dbReference type="PANTHER" id="PTHR46698:SF4">
    <property type="entry name" value="CROSSVEINLESS 2"/>
    <property type="match status" value="1"/>
</dbReference>